<dbReference type="EMBL" id="VSSQ01000003">
    <property type="protein sequence ID" value="MPL56821.1"/>
    <property type="molecule type" value="Genomic_DNA"/>
</dbReference>
<comment type="caution">
    <text evidence="1">The sequence shown here is derived from an EMBL/GenBank/DDBJ whole genome shotgun (WGS) entry which is preliminary data.</text>
</comment>
<proteinExistence type="predicted"/>
<protein>
    <submittedName>
        <fullName evidence="1">Uncharacterized protein</fullName>
    </submittedName>
</protein>
<name>A0A644ST28_9ZZZZ</name>
<dbReference type="AlphaFoldDB" id="A0A644ST28"/>
<evidence type="ECO:0000313" key="1">
    <source>
        <dbReference type="EMBL" id="MPL56821.1"/>
    </source>
</evidence>
<sequence length="283" mass="33317">MKALEELEYLVNSNAEILYHLDFLKECEELYADKNLEVNDEKKYINYIEGEMTYTLTFDSWYLLRSIKKLAEVITSVEVELFELSKNNKNPNGFLKLLSKKFEIFTYKANLESGIKLNIIPFLEETKSKFDKVKNFKDFGNLKLSLKINSFSWFGKNKDENIIQIKKLYELLTENPALIECSEEEFLNAFSNKEVKVGIRWLVKGKNGKFSKSSLFYLLDKLFELELLEDFPQYDLNSKISYIFRDNNGEHIQNIRQSKLARSSNPAMSERIDKIFEDLVDNF</sequence>
<gene>
    <name evidence="1" type="ORF">SDC9_02311</name>
</gene>
<accession>A0A644ST28</accession>
<reference evidence="1" key="1">
    <citation type="submission" date="2019-08" db="EMBL/GenBank/DDBJ databases">
        <authorList>
            <person name="Kucharzyk K."/>
            <person name="Murdoch R.W."/>
            <person name="Higgins S."/>
            <person name="Loffler F."/>
        </authorList>
    </citation>
    <scope>NUCLEOTIDE SEQUENCE</scope>
</reference>
<organism evidence="1">
    <name type="scientific">bioreactor metagenome</name>
    <dbReference type="NCBI Taxonomy" id="1076179"/>
    <lineage>
        <taxon>unclassified sequences</taxon>
        <taxon>metagenomes</taxon>
        <taxon>ecological metagenomes</taxon>
    </lineage>
</organism>